<dbReference type="RefSeq" id="WP_190250498.1">
    <property type="nucleotide sequence ID" value="NZ_BMPI01000013.1"/>
</dbReference>
<dbReference type="EMBL" id="BMPI01000013">
    <property type="protein sequence ID" value="GGM27357.1"/>
    <property type="molecule type" value="Genomic_DNA"/>
</dbReference>
<reference evidence="1" key="1">
    <citation type="journal article" date="2014" name="Int. J. Syst. Evol. Microbiol.">
        <title>Complete genome sequence of Corynebacterium casei LMG S-19264T (=DSM 44701T), isolated from a smear-ripened cheese.</title>
        <authorList>
            <consortium name="US DOE Joint Genome Institute (JGI-PGF)"/>
            <person name="Walter F."/>
            <person name="Albersmeier A."/>
            <person name="Kalinowski J."/>
            <person name="Ruckert C."/>
        </authorList>
    </citation>
    <scope>NUCLEOTIDE SEQUENCE</scope>
    <source>
        <strain evidence="1">JCM 19831</strain>
    </source>
</reference>
<reference evidence="1" key="2">
    <citation type="submission" date="2020-09" db="EMBL/GenBank/DDBJ databases">
        <authorList>
            <person name="Sun Q."/>
            <person name="Ohkuma M."/>
        </authorList>
    </citation>
    <scope>NUCLEOTIDE SEQUENCE</scope>
    <source>
        <strain evidence="1">JCM 19831</strain>
    </source>
</reference>
<evidence type="ECO:0000313" key="1">
    <source>
        <dbReference type="EMBL" id="GGM27357.1"/>
    </source>
</evidence>
<keyword evidence="2" id="KW-1185">Reference proteome</keyword>
<comment type="caution">
    <text evidence="1">The sequence shown here is derived from an EMBL/GenBank/DDBJ whole genome shotgun (WGS) entry which is preliminary data.</text>
</comment>
<sequence>MATTISADDIRVLAQSTEPDPALALVDGEVTVVPQAELADGHLVYTKSELLTEYGEEITDVQAEVLAAGLTAQLP</sequence>
<gene>
    <name evidence="1" type="ORF">GCM10007977_030690</name>
</gene>
<dbReference type="Proteomes" id="UP000642070">
    <property type="component" value="Unassembled WGS sequence"/>
</dbReference>
<dbReference type="AlphaFoldDB" id="A0A917TM12"/>
<evidence type="ECO:0000313" key="2">
    <source>
        <dbReference type="Proteomes" id="UP000642070"/>
    </source>
</evidence>
<protein>
    <submittedName>
        <fullName evidence="1">Uncharacterized protein</fullName>
    </submittedName>
</protein>
<proteinExistence type="predicted"/>
<accession>A0A917TM12</accession>
<name>A0A917TM12_9ACTN</name>
<organism evidence="1 2">
    <name type="scientific">Dactylosporangium sucinum</name>
    <dbReference type="NCBI Taxonomy" id="1424081"/>
    <lineage>
        <taxon>Bacteria</taxon>
        <taxon>Bacillati</taxon>
        <taxon>Actinomycetota</taxon>
        <taxon>Actinomycetes</taxon>
        <taxon>Micromonosporales</taxon>
        <taxon>Micromonosporaceae</taxon>
        <taxon>Dactylosporangium</taxon>
    </lineage>
</organism>